<dbReference type="Proteomes" id="UP000437736">
    <property type="component" value="Unassembled WGS sequence"/>
</dbReference>
<feature type="compositionally biased region" description="Gly residues" evidence="12">
    <location>
        <begin position="1"/>
        <end position="10"/>
    </location>
</feature>
<comment type="PTM">
    <text evidence="11">Upon Fe-S cluster removal intramolecular disulfide bonds are formed.</text>
</comment>
<evidence type="ECO:0000256" key="2">
    <source>
        <dbReference type="ARBA" id="ARBA00006597"/>
    </source>
</evidence>
<evidence type="ECO:0000256" key="4">
    <source>
        <dbReference type="ARBA" id="ARBA00022723"/>
    </source>
</evidence>
<gene>
    <name evidence="11" type="primary">whiB</name>
    <name evidence="14" type="ORF">GHK86_16300</name>
</gene>
<keyword evidence="6 11" id="KW-0411">Iron-sulfur</keyword>
<dbReference type="PROSITE" id="PS51674">
    <property type="entry name" value="4FE4S_WBL"/>
    <property type="match status" value="1"/>
</dbReference>
<feature type="region of interest" description="Disordered" evidence="12">
    <location>
        <begin position="1"/>
        <end position="44"/>
    </location>
</feature>
<comment type="function">
    <text evidence="11">Acts as a transcriptional regulator. Probably redox-responsive. The apo- but not holo-form probably binds DNA.</text>
</comment>
<feature type="binding site" evidence="11">
    <location>
        <position position="54"/>
    </location>
    <ligand>
        <name>[4Fe-4S] cluster</name>
        <dbReference type="ChEBI" id="CHEBI:49883"/>
    </ligand>
</feature>
<feature type="binding site" evidence="11">
    <location>
        <position position="86"/>
    </location>
    <ligand>
        <name>[4Fe-4S] cluster</name>
        <dbReference type="ChEBI" id="CHEBI:49883"/>
    </ligand>
</feature>
<comment type="PTM">
    <text evidence="11">The Fe-S cluster can be nitrosylated by nitric oxide (NO).</text>
</comment>
<comment type="caution">
    <text evidence="14">The sequence shown here is derived from an EMBL/GenBank/DDBJ whole genome shotgun (WGS) entry which is preliminary data.</text>
</comment>
<dbReference type="EMBL" id="WJHE01000926">
    <property type="protein sequence ID" value="MST34276.1"/>
    <property type="molecule type" value="Genomic_DNA"/>
</dbReference>
<feature type="compositionally biased region" description="Basic and acidic residues" evidence="12">
    <location>
        <begin position="18"/>
        <end position="34"/>
    </location>
</feature>
<comment type="cofactor">
    <cofactor evidence="11">
        <name>[4Fe-4S] cluster</name>
        <dbReference type="ChEBI" id="CHEBI:49883"/>
    </cofactor>
    <text evidence="11">Binds 1 [4Fe-4S] cluster per subunit. Following nitrosylation of the [4Fe-4S] cluster binds 1 [4Fe-8(NO)] cluster per subunit.</text>
</comment>
<keyword evidence="11" id="KW-0963">Cytoplasm</keyword>
<evidence type="ECO:0000256" key="10">
    <source>
        <dbReference type="ARBA" id="ARBA00023163"/>
    </source>
</evidence>
<feature type="binding site" evidence="11">
    <location>
        <position position="77"/>
    </location>
    <ligand>
        <name>[4Fe-4S] cluster</name>
        <dbReference type="ChEBI" id="CHEBI:49883"/>
    </ligand>
</feature>
<keyword evidence="9 11" id="KW-1015">Disulfide bond</keyword>
<keyword evidence="10 11" id="KW-0804">Transcription</keyword>
<evidence type="ECO:0000256" key="6">
    <source>
        <dbReference type="ARBA" id="ARBA00023014"/>
    </source>
</evidence>
<feature type="binding site" evidence="11">
    <location>
        <position position="80"/>
    </location>
    <ligand>
        <name>[4Fe-4S] cluster</name>
        <dbReference type="ChEBI" id="CHEBI:49883"/>
    </ligand>
</feature>
<keyword evidence="7 11" id="KW-0805">Transcription regulation</keyword>
<keyword evidence="5 11" id="KW-0408">Iron</keyword>
<evidence type="ECO:0000256" key="5">
    <source>
        <dbReference type="ARBA" id="ARBA00023004"/>
    </source>
</evidence>
<evidence type="ECO:0000259" key="13">
    <source>
        <dbReference type="PROSITE" id="PS51674"/>
    </source>
</evidence>
<keyword evidence="8 11" id="KW-0238">DNA-binding</keyword>
<feature type="domain" description="4Fe-4S Wbl-type" evidence="13">
    <location>
        <begin position="53"/>
        <end position="110"/>
    </location>
</feature>
<protein>
    <recommendedName>
        <fullName evidence="11">Transcriptional regulator WhiB</fullName>
    </recommendedName>
</protein>
<keyword evidence="4 11" id="KW-0479">Metal-binding</keyword>
<dbReference type="HAMAP" id="MF_01479">
    <property type="entry name" value="WhiB"/>
    <property type="match status" value="1"/>
</dbReference>
<keyword evidence="15" id="KW-1185">Reference proteome</keyword>
<name>A0ABW9QXA0_9ACTN</name>
<evidence type="ECO:0000256" key="8">
    <source>
        <dbReference type="ARBA" id="ARBA00023125"/>
    </source>
</evidence>
<organism evidence="14 15">
    <name type="scientific">Acidiferrimicrobium australe</name>
    <dbReference type="NCBI Taxonomy" id="2664430"/>
    <lineage>
        <taxon>Bacteria</taxon>
        <taxon>Bacillati</taxon>
        <taxon>Actinomycetota</taxon>
        <taxon>Acidimicrobiia</taxon>
        <taxon>Acidimicrobiales</taxon>
        <taxon>Acidimicrobiaceae</taxon>
        <taxon>Acidiferrimicrobium</taxon>
    </lineage>
</organism>
<dbReference type="InterPro" id="IPR003482">
    <property type="entry name" value="Whib"/>
</dbReference>
<reference evidence="14 15" key="1">
    <citation type="submission" date="2019-11" db="EMBL/GenBank/DDBJ databases">
        <title>Acidiferrimicrobium australis gen. nov., sp. nov., an acidophilic and obligately heterotrophic, member of the Actinobacteria that catalyses dissimilatory oxido- reduction of iron isolated from metal-rich acidic water in Chile.</title>
        <authorList>
            <person name="Gonzalez D."/>
            <person name="Huber K."/>
            <person name="Hedrich S."/>
            <person name="Rojas-Villalobos C."/>
            <person name="Quatrini R."/>
            <person name="Dinamarca M.A."/>
            <person name="Schwarz A."/>
            <person name="Canales C."/>
            <person name="Nancucheo I."/>
        </authorList>
    </citation>
    <scope>NUCLEOTIDE SEQUENCE [LARGE SCALE GENOMIC DNA]</scope>
    <source>
        <strain evidence="14 15">USS-CCA1</strain>
    </source>
</reference>
<evidence type="ECO:0000256" key="1">
    <source>
        <dbReference type="ARBA" id="ARBA00004496"/>
    </source>
</evidence>
<evidence type="ECO:0000256" key="9">
    <source>
        <dbReference type="ARBA" id="ARBA00023157"/>
    </source>
</evidence>
<comment type="similarity">
    <text evidence="2 11">Belongs to the WhiB family.</text>
</comment>
<dbReference type="InterPro" id="IPR034768">
    <property type="entry name" value="4FE4S_WBL"/>
</dbReference>
<evidence type="ECO:0000256" key="7">
    <source>
        <dbReference type="ARBA" id="ARBA00023015"/>
    </source>
</evidence>
<sequence>MDTSGGGGQNGPSPCPTPRRDDASPAGETDRDPTRNALPVDKNTTLGWRQRAACRGVDPDIFYPVTDEEAEDARSICLGCGVREACLEWALGNRERDGVWGGATERERRRMIRQRRRSA</sequence>
<keyword evidence="3 11" id="KW-0004">4Fe-4S</keyword>
<comment type="subcellular location">
    <subcellularLocation>
        <location evidence="1 11">Cytoplasm</location>
    </subcellularLocation>
</comment>
<evidence type="ECO:0000313" key="14">
    <source>
        <dbReference type="EMBL" id="MST34276.1"/>
    </source>
</evidence>
<dbReference type="Pfam" id="PF02467">
    <property type="entry name" value="Whib"/>
    <property type="match status" value="1"/>
</dbReference>
<dbReference type="PANTHER" id="PTHR38839">
    <property type="entry name" value="TRANSCRIPTIONAL REGULATOR WHID-RELATED"/>
    <property type="match status" value="1"/>
</dbReference>
<evidence type="ECO:0000256" key="3">
    <source>
        <dbReference type="ARBA" id="ARBA00022485"/>
    </source>
</evidence>
<proteinExistence type="inferred from homology"/>
<evidence type="ECO:0000256" key="12">
    <source>
        <dbReference type="SAM" id="MobiDB-lite"/>
    </source>
</evidence>
<evidence type="ECO:0000313" key="15">
    <source>
        <dbReference type="Proteomes" id="UP000437736"/>
    </source>
</evidence>
<evidence type="ECO:0000256" key="11">
    <source>
        <dbReference type="HAMAP-Rule" id="MF_01479"/>
    </source>
</evidence>
<accession>A0ABW9QXA0</accession>